<sequence>MPVVKPPMAPRFFSEAAKRNVIAMAAVAAGLSFPILPAQASHNASHPSAQGVARHDSKGDAKLAEKSGQRTAATLAAKDPEVTGSIGAADRPNCNRSRMKLWVEGEGWMVRPVTTCY</sequence>
<evidence type="ECO:0000313" key="3">
    <source>
        <dbReference type="EMBL" id="QFU16838.1"/>
    </source>
</evidence>
<name>A0A5P9JYL6_9HYPH</name>
<reference evidence="3 4" key="1">
    <citation type="submission" date="2019-10" db="EMBL/GenBank/DDBJ databases">
        <title>Isolation, Identification of Microvirga thermotolerans HR1, a novel thermophilic bacterium and Comparative Genomics of the genus Microvirga.</title>
        <authorList>
            <person name="Li J."/>
            <person name="Zhang W."/>
            <person name="Lin M."/>
            <person name="Wang J."/>
        </authorList>
    </citation>
    <scope>NUCLEOTIDE SEQUENCE [LARGE SCALE GENOMIC DNA]</scope>
    <source>
        <strain evidence="3 4">HR1</strain>
    </source>
</reference>
<evidence type="ECO:0000313" key="4">
    <source>
        <dbReference type="Proteomes" id="UP000325614"/>
    </source>
</evidence>
<dbReference type="RefSeq" id="WP_152586476.1">
    <property type="nucleotide sequence ID" value="NZ_CP045423.1"/>
</dbReference>
<accession>A0A5P9JYL6</accession>
<feature type="chain" id="PRO_5024824574" evidence="2">
    <location>
        <begin position="41"/>
        <end position="117"/>
    </location>
</feature>
<feature type="signal peptide" evidence="2">
    <location>
        <begin position="1"/>
        <end position="40"/>
    </location>
</feature>
<dbReference type="KEGG" id="mico:GDR74_11695"/>
<protein>
    <submittedName>
        <fullName evidence="3">Uncharacterized protein</fullName>
    </submittedName>
</protein>
<gene>
    <name evidence="3" type="ORF">GDR74_11695</name>
</gene>
<evidence type="ECO:0000256" key="1">
    <source>
        <dbReference type="SAM" id="MobiDB-lite"/>
    </source>
</evidence>
<dbReference type="EMBL" id="CP045423">
    <property type="protein sequence ID" value="QFU16838.1"/>
    <property type="molecule type" value="Genomic_DNA"/>
</dbReference>
<keyword evidence="4" id="KW-1185">Reference proteome</keyword>
<dbReference type="AlphaFoldDB" id="A0A5P9JYL6"/>
<feature type="compositionally biased region" description="Basic and acidic residues" evidence="1">
    <location>
        <begin position="53"/>
        <end position="68"/>
    </location>
</feature>
<feature type="region of interest" description="Disordered" evidence="1">
    <location>
        <begin position="41"/>
        <end position="91"/>
    </location>
</feature>
<keyword evidence="2" id="KW-0732">Signal</keyword>
<evidence type="ECO:0000256" key="2">
    <source>
        <dbReference type="SAM" id="SignalP"/>
    </source>
</evidence>
<organism evidence="3 4">
    <name type="scientific">Microvirga thermotolerans</name>
    <dbReference type="NCBI Taxonomy" id="2651334"/>
    <lineage>
        <taxon>Bacteria</taxon>
        <taxon>Pseudomonadati</taxon>
        <taxon>Pseudomonadota</taxon>
        <taxon>Alphaproteobacteria</taxon>
        <taxon>Hyphomicrobiales</taxon>
        <taxon>Methylobacteriaceae</taxon>
        <taxon>Microvirga</taxon>
    </lineage>
</organism>
<proteinExistence type="predicted"/>
<dbReference type="Proteomes" id="UP000325614">
    <property type="component" value="Chromosome"/>
</dbReference>